<dbReference type="OrthoDB" id="9771173at2"/>
<dbReference type="InterPro" id="IPR003284">
    <property type="entry name" value="Sal_SpvB"/>
</dbReference>
<dbReference type="GO" id="GO:0005576">
    <property type="term" value="C:extracellular region"/>
    <property type="evidence" value="ECO:0007669"/>
    <property type="project" value="UniProtKB-SubCell"/>
</dbReference>
<dbReference type="EMBL" id="RQGF01000007">
    <property type="protein sequence ID" value="TGL64596.1"/>
    <property type="molecule type" value="Genomic_DNA"/>
</dbReference>
<dbReference type="SUPFAM" id="SSF69318">
    <property type="entry name" value="Integrin alpha N-terminal domain"/>
    <property type="match status" value="1"/>
</dbReference>
<dbReference type="GO" id="GO:0005737">
    <property type="term" value="C:cytoplasm"/>
    <property type="evidence" value="ECO:0007669"/>
    <property type="project" value="InterPro"/>
</dbReference>
<comment type="subcellular location">
    <subcellularLocation>
        <location evidence="1">Secreted</location>
    </subcellularLocation>
</comment>
<dbReference type="Pfam" id="PF25023">
    <property type="entry name" value="TEN_YD-shell"/>
    <property type="match status" value="1"/>
</dbReference>
<evidence type="ECO:0000256" key="4">
    <source>
        <dbReference type="ARBA" id="ARBA00022737"/>
    </source>
</evidence>
<keyword evidence="8" id="KW-1185">Reference proteome</keyword>
<evidence type="ECO:0000256" key="2">
    <source>
        <dbReference type="ARBA" id="ARBA00022525"/>
    </source>
</evidence>
<dbReference type="PROSITE" id="PS51257">
    <property type="entry name" value="PROKAR_LIPOPROTEIN"/>
    <property type="match status" value="1"/>
</dbReference>
<keyword evidence="5" id="KW-0843">Virulence</keyword>
<dbReference type="InterPro" id="IPR050708">
    <property type="entry name" value="T6SS_VgrG/RHS"/>
</dbReference>
<dbReference type="PANTHER" id="PTHR32305">
    <property type="match status" value="1"/>
</dbReference>
<organism evidence="7 8">
    <name type="scientific">Leptospira sarikeiensis</name>
    <dbReference type="NCBI Taxonomy" id="2484943"/>
    <lineage>
        <taxon>Bacteria</taxon>
        <taxon>Pseudomonadati</taxon>
        <taxon>Spirochaetota</taxon>
        <taxon>Spirochaetia</taxon>
        <taxon>Leptospirales</taxon>
        <taxon>Leptospiraceae</taxon>
        <taxon>Leptospira</taxon>
    </lineage>
</organism>
<dbReference type="PANTHER" id="PTHR32305:SF15">
    <property type="entry name" value="PROTEIN RHSA-RELATED"/>
    <property type="match status" value="1"/>
</dbReference>
<comment type="caution">
    <text evidence="7">The sequence shown here is derived from an EMBL/GenBank/DDBJ whole genome shotgun (WGS) entry which is preliminary data.</text>
</comment>
<dbReference type="Pfam" id="PF13517">
    <property type="entry name" value="FG-GAP_3"/>
    <property type="match status" value="1"/>
</dbReference>
<dbReference type="InterPro" id="IPR056823">
    <property type="entry name" value="TEN-like_YD-shell"/>
</dbReference>
<dbReference type="RefSeq" id="WP_135647789.1">
    <property type="nucleotide sequence ID" value="NZ_RQGF01000007.1"/>
</dbReference>
<dbReference type="Gene3D" id="2.130.10.130">
    <property type="entry name" value="Integrin alpha, N-terminal"/>
    <property type="match status" value="1"/>
</dbReference>
<keyword evidence="2" id="KW-0964">Secreted</keyword>
<dbReference type="InterPro" id="IPR028994">
    <property type="entry name" value="Integrin_alpha_N"/>
</dbReference>
<accession>A0A4R9KE95</accession>
<dbReference type="Pfam" id="PF03534">
    <property type="entry name" value="SpvB"/>
    <property type="match status" value="1"/>
</dbReference>
<evidence type="ECO:0000256" key="1">
    <source>
        <dbReference type="ARBA" id="ARBA00004613"/>
    </source>
</evidence>
<evidence type="ECO:0000256" key="5">
    <source>
        <dbReference type="ARBA" id="ARBA00023026"/>
    </source>
</evidence>
<evidence type="ECO:0000259" key="6">
    <source>
        <dbReference type="Pfam" id="PF25023"/>
    </source>
</evidence>
<evidence type="ECO:0000313" key="7">
    <source>
        <dbReference type="EMBL" id="TGL64596.1"/>
    </source>
</evidence>
<evidence type="ECO:0000256" key="3">
    <source>
        <dbReference type="ARBA" id="ARBA00022729"/>
    </source>
</evidence>
<keyword evidence="4" id="KW-0677">Repeat</keyword>
<dbReference type="Gene3D" id="2.40.128.340">
    <property type="match status" value="1"/>
</dbReference>
<dbReference type="InterPro" id="IPR022385">
    <property type="entry name" value="Rhs_assc_core"/>
</dbReference>
<keyword evidence="3" id="KW-0732">Signal</keyword>
<dbReference type="NCBIfam" id="TIGR03696">
    <property type="entry name" value="Rhs_assc_core"/>
    <property type="match status" value="1"/>
</dbReference>
<protein>
    <recommendedName>
        <fullName evidence="6">Teneurin-like YD-shell domain-containing protein</fullName>
    </recommendedName>
</protein>
<sequence length="2508" mass="280594">MRFSFFGKFAICILFLFSSCTGGGNFLSRLFPGAFAPHTSLLSPGSAPAPEGSDLFSISTNYSEAIDDPETKADPLSGSILISPPEPNHFGAVSFSYPFDIPEGRAGMSPTLGLSYSSSGGDGWVGIGWSLGLGAITRTPEFGAIFYDSRDTFSWNGQKLIKISGPTGSENGTYRPEIADSDFSTLKLTNVESGGVWEVLDSSGKKSIYGDSASNRVYDPNRINRTYSWYLCKEEDLNGNYLQVIYDTSNYSENRSLYIQEIRYTGNTRSGSSPKQYIKFFTKNRTNPYLSKAPGFLTKMDRLLDSMEIGWNGGKLWKYNFVYDTSFDSGRPILKTVESDRHTTKPEFNYTNSERKLVWKNIQNGASNEPEPSPNQTEYFEGDFNGDGLSDIVFFNPENGNWKAAEGKKEGGYSFKLYGNKYQGYKGASKILFFKGNVSGDYNGDGRSDIAFYLPETGDFIVAEHTGQVFQFRNYGKLTNGIPDIFRMEWFPGDYDGNGLSDSVLFDEPTGQWILMLNKGGRFEFLKFAKKFQNLFKNDYNPNSNLDSASTSDESIEGKDRSKIFFLNGDYNGDGRTDISFYDSRNGKWFVGENHRTEDKSDPIYFKIQWKLYKTFSAPEQALFTNDKFSGDFNGDGFSDFLIFDRASGDWILGETGDGTISFRVWSKAPQFKEITRWVQGDFNGDGKSDIGFFSVTDGKFWIGESTLNGFRYKAYSDMQYGPDQERVMKTPLPKDEVKISNQSVSVSFLNNTKTLLLDYQYDANPNTNRGELVFPGCFTANDCSSSPELLIYDRKSAAFDFKQGSNFTERVLLDFNPESSEITLPFGGKADRYSQNAKDEILYYQKSGNVNKFRIIKQTGTNVFDLADFINVTDSQVTNFHPKESAYVADHFESTTYRSILILDDQNGADMGRFVLAGPGGVKFLTPDGTAVTSNYLGNLFQNGTSKNRQDRKSFSFFSGNFTSSNSLAQILLVDRSNPTHKWYLGTIDISNSKITFIALNGNVNLSFNASEFDSASPAGILYSLRSEGVGQGASIVFGDKSDSGYVFYKIKIAGNTVSYVTYSLNQISFNNLFDTNGNPIVSIGEDTKLYDLSQGKMISLPANVIPKTITRPDLIAQVYVFQWIQGDYNGDGLTDIGIIHLKEPNWYFALSSGTVPDIIESVKNGIGGIYKFEYEDSVKFDNTGGDGIPDLPNSYRVCTKISLDDGLGNIIPKTYDYEGGVYFSSFINDKLETDYFGFGKFTVQDAYGSRTVHTYNIQPFVNFLDNRALAGAEKEMHIIGADNQDYGSVQYSYEIKHIETLPGIISYLRNITKSEKSQKGTPTQTIANSIILDGYSITKRIETITDKYSDSAHPVQITIQATDFETNSTTNQTRPKKVVMYQGAANELTNTFTYDTWGNLTRAVTSYTGSGLPSVSAKITENEYDTYGNKIQVKDSSSSPNRGTNFEFDNELHQFITKRTDFGGSVQLINRFSINYEKAFGLPDDSTDPNGNKSYFEYDNFGRLIESSADTENGVKTLANYEYNSNFPLRSKTTFPSGTGDPDFILSSYKDGMGRIIHTIKTGSSGQYVRSGKIIYDGNGQVSRLGQPDWASASELDSFALNANEKNPSKFQYDPVGRIKKTILPVAAGETEETTITITYNDPFEVVETHSGGTSKRTIKDSSGRILYIEDFGSDGTQAKIGFCFDLAGKMLKKSDLNDGGALSCDTNGINIKDTSGKNQAYWLYDAFGRLKKNSDPDFGVSTAVYNAFGDRTQIVDARGILTNLTYDSIGRMSTKDTPEGTTYFDYDSGSGSENTVGKLVKVEDSIQKKTFSYDKLGRTKKETRNIKNLTIDLADGPYITEYKYDLLGRVSSIDYPEHPVSHTRMKACYTYGTAGYISGISVQVNTNGVLPGYCSKAIVENITYNEFGQTAGFGLGNGVQTNYTYDTKQRLVRINSTGEVGGNTKTLQDAVYAFNSRNNITSITNSSSEYTTSYNYDYDGLNRLVTANGQYQESADNYTKTFRQSFSYAKNGNLLSKRNHNFNDNTLVDEWNYQYSNHQVTHIDSTQSGNDRLVMSYDASGNMTYQRDNFKDLTKTITVDSQNRITQVQDALNTAIGNYWYDEGGFRVRKKGVIPNGATVKNQEILYPSKFYGLEYSEETNILSSINNVYLNGVRIAALNEDGITAYFLTDQVDSVSHVLDEAGQTLSRIQYEPYGETLVQRGTLDFSPKYNSQELDQETNFYFYNARYYDPQIARFTSADIVIDGARNTQGWNRFSYVAGNPIRYRDPTGHWSTMDIGYTRFSRSEVKFVRNVLFEPVHQMAVENVLSSEFSKEEIKLLQERQVEMDKKQGANVQHTHALSDSGAGSYSYFSYNGYTLPFLNFESWQNKKEIHIDLAEKFMKDRMTSALKLKKNHRGKSIEALGDAIHTAQDATSPSHKPFQDWKKQLPGIKHVLGENWYPRAGTIERSMLEGVTRWLADIYLGKAKMPEKFFNQDGTINLPKQYYTIGPQQAQPPVATKPKVK</sequence>
<dbReference type="Proteomes" id="UP000297762">
    <property type="component" value="Unassembled WGS sequence"/>
</dbReference>
<gene>
    <name evidence="7" type="ORF">EHQ64_01755</name>
</gene>
<feature type="domain" description="Teneurin-like YD-shell" evidence="6">
    <location>
        <begin position="2163"/>
        <end position="2245"/>
    </location>
</feature>
<dbReference type="InterPro" id="IPR013517">
    <property type="entry name" value="FG-GAP"/>
</dbReference>
<proteinExistence type="predicted"/>
<dbReference type="Gene3D" id="2.180.10.10">
    <property type="entry name" value="RHS repeat-associated core"/>
    <property type="match status" value="2"/>
</dbReference>
<evidence type="ECO:0000313" key="8">
    <source>
        <dbReference type="Proteomes" id="UP000297762"/>
    </source>
</evidence>
<reference evidence="7" key="1">
    <citation type="journal article" date="2019" name="PLoS Negl. Trop. Dis.">
        <title>Revisiting the worldwide diversity of Leptospira species in the environment.</title>
        <authorList>
            <person name="Vincent A.T."/>
            <person name="Schiettekatte O."/>
            <person name="Bourhy P."/>
            <person name="Veyrier F.J."/>
            <person name="Picardeau M."/>
        </authorList>
    </citation>
    <scope>NUCLEOTIDE SEQUENCE [LARGE SCALE GENOMIC DNA]</scope>
    <source>
        <strain evidence="7">201702455</strain>
    </source>
</reference>
<name>A0A4R9KE95_9LEPT</name>